<keyword evidence="2" id="KW-0408">Iron</keyword>
<gene>
    <name evidence="4" type="ORF">BD410DRAFT_805526</name>
</gene>
<proteinExistence type="predicted"/>
<keyword evidence="1" id="KW-0479">Metal-binding</keyword>
<organism evidence="4 5">
    <name type="scientific">Rickenella mellea</name>
    <dbReference type="NCBI Taxonomy" id="50990"/>
    <lineage>
        <taxon>Eukaryota</taxon>
        <taxon>Fungi</taxon>
        <taxon>Dikarya</taxon>
        <taxon>Basidiomycota</taxon>
        <taxon>Agaricomycotina</taxon>
        <taxon>Agaricomycetes</taxon>
        <taxon>Hymenochaetales</taxon>
        <taxon>Rickenellaceae</taxon>
        <taxon>Rickenella</taxon>
    </lineage>
</organism>
<dbReference type="Pfam" id="PF03171">
    <property type="entry name" value="2OG-FeII_Oxy"/>
    <property type="match status" value="1"/>
</dbReference>
<keyword evidence="5" id="KW-1185">Reference proteome</keyword>
<accession>A0A4Y7PW92</accession>
<dbReference type="Gene3D" id="2.60.120.330">
    <property type="entry name" value="B-lactam Antibiotic, Isopenicillin N Synthase, Chain"/>
    <property type="match status" value="2"/>
</dbReference>
<feature type="domain" description="Isopenicillin N synthase-like Fe(2+) 2OG dioxygenase" evidence="3">
    <location>
        <begin position="144"/>
        <end position="215"/>
    </location>
</feature>
<dbReference type="GO" id="GO:0046872">
    <property type="term" value="F:metal ion binding"/>
    <property type="evidence" value="ECO:0007669"/>
    <property type="project" value="UniProtKB-KW"/>
</dbReference>
<dbReference type="EMBL" id="ML170194">
    <property type="protein sequence ID" value="TDL19663.1"/>
    <property type="molecule type" value="Genomic_DNA"/>
</dbReference>
<evidence type="ECO:0000313" key="4">
    <source>
        <dbReference type="EMBL" id="TDL19663.1"/>
    </source>
</evidence>
<dbReference type="InterPro" id="IPR027443">
    <property type="entry name" value="IPNS-like_sf"/>
</dbReference>
<reference evidence="4 5" key="1">
    <citation type="submission" date="2018-06" db="EMBL/GenBank/DDBJ databases">
        <title>A transcriptomic atlas of mushroom development highlights an independent origin of complex multicellularity.</title>
        <authorList>
            <consortium name="DOE Joint Genome Institute"/>
            <person name="Krizsan K."/>
            <person name="Almasi E."/>
            <person name="Merenyi Z."/>
            <person name="Sahu N."/>
            <person name="Viragh M."/>
            <person name="Koszo T."/>
            <person name="Mondo S."/>
            <person name="Kiss B."/>
            <person name="Balint B."/>
            <person name="Kues U."/>
            <person name="Barry K."/>
            <person name="Hegedus J.C."/>
            <person name="Henrissat B."/>
            <person name="Johnson J."/>
            <person name="Lipzen A."/>
            <person name="Ohm R."/>
            <person name="Nagy I."/>
            <person name="Pangilinan J."/>
            <person name="Yan J."/>
            <person name="Xiong Y."/>
            <person name="Grigoriev I.V."/>
            <person name="Hibbett D.S."/>
            <person name="Nagy L.G."/>
        </authorList>
    </citation>
    <scope>NUCLEOTIDE SEQUENCE [LARGE SCALE GENOMIC DNA]</scope>
    <source>
        <strain evidence="4 5">SZMC22713</strain>
    </source>
</reference>
<evidence type="ECO:0000256" key="1">
    <source>
        <dbReference type="ARBA" id="ARBA00022723"/>
    </source>
</evidence>
<dbReference type="AlphaFoldDB" id="A0A4Y7PW92"/>
<dbReference type="OrthoDB" id="288590at2759"/>
<dbReference type="PANTHER" id="PTHR47991">
    <property type="entry name" value="OXOGLUTARATE/IRON-DEPENDENT DIOXYGENASE"/>
    <property type="match status" value="1"/>
</dbReference>
<protein>
    <submittedName>
        <fullName evidence="4">Clavaminate synthase-like protein</fullName>
    </submittedName>
</protein>
<dbReference type="Proteomes" id="UP000294933">
    <property type="component" value="Unassembled WGS sequence"/>
</dbReference>
<dbReference type="STRING" id="50990.A0A4Y7PW92"/>
<dbReference type="VEuPathDB" id="FungiDB:BD410DRAFT_805526"/>
<evidence type="ECO:0000313" key="5">
    <source>
        <dbReference type="Proteomes" id="UP000294933"/>
    </source>
</evidence>
<dbReference type="InterPro" id="IPR044861">
    <property type="entry name" value="IPNS-like_FE2OG_OXY"/>
</dbReference>
<sequence>MRIRMRGSLLSFSHLSVLYFSYKLSFEGGVLTPPDLDDDLRWGVNNPSRSKKAANQSFGTPLLEAANHADIGFHQTPIIDMRHANHPVFTTGKAPAQEAQDAGIKVVFFYDTSILTQKNVKFLIVKNHNIPDDKIRNALEAAKTFFSLPTEEKMKVLQILNANTKWINAPPIDETFPLNLGNQFARWTNDVFKSTVHRAINRTVIRRYSIPLFFGSDYNGRMEPMVNCVSANRPQRSEVVTACDYVKSRLEAVYAATV</sequence>
<evidence type="ECO:0000259" key="3">
    <source>
        <dbReference type="Pfam" id="PF03171"/>
    </source>
</evidence>
<evidence type="ECO:0000256" key="2">
    <source>
        <dbReference type="ARBA" id="ARBA00023004"/>
    </source>
</evidence>
<name>A0A4Y7PW92_9AGAM</name>
<dbReference type="InterPro" id="IPR050295">
    <property type="entry name" value="Plant_2OG-oxidoreductases"/>
</dbReference>
<dbReference type="SUPFAM" id="SSF51197">
    <property type="entry name" value="Clavaminate synthase-like"/>
    <property type="match status" value="2"/>
</dbReference>